<accession>Q5UUY6</accession>
<evidence type="ECO:0000256" key="1">
    <source>
        <dbReference type="SAM" id="Phobius"/>
    </source>
</evidence>
<evidence type="ECO:0000256" key="2">
    <source>
        <dbReference type="SAM" id="SignalP"/>
    </source>
</evidence>
<protein>
    <submittedName>
        <fullName evidence="3">Uncharacterized protein</fullName>
    </submittedName>
</protein>
<sequence>MEPATHFLVIYVKLARLLLKATLEVASPAPAELRQHPCHSPSLAASPRAVFCEIRSHFCLKTRMLLLCCLHSHTRFVSAWMPLLLAVYVSASHGLACSFFVSFCVRCCWALRTAKRNQWPLHQRMKQVVFSELHDIEMLDSGKTRELCRHLKGAGAVLRTYNRIMESAVGDGRWCRLGALLVCPEDTRHRVVFQHLPLFCRHFGVRLLRLAKGSRAAVEHAAGKSPAAMFGILKT</sequence>
<feature type="chain" id="PRO_5004262968" evidence="2">
    <location>
        <begin position="21"/>
        <end position="235"/>
    </location>
</feature>
<dbReference type="AlphaFoldDB" id="Q5UUY6"/>
<feature type="signal peptide" evidence="2">
    <location>
        <begin position="1"/>
        <end position="20"/>
    </location>
</feature>
<name>Q5UUY6_ANTLO</name>
<organism evidence="3">
    <name type="scientific">Antonospora locustae</name>
    <name type="common">Microsporidian parasite</name>
    <name type="synonym">Nosema locustae</name>
    <dbReference type="NCBI Taxonomy" id="278021"/>
    <lineage>
        <taxon>Eukaryota</taxon>
        <taxon>Fungi</taxon>
        <taxon>Fungi incertae sedis</taxon>
        <taxon>Microsporidia</taxon>
        <taxon>Antonospora</taxon>
    </lineage>
</organism>
<dbReference type="EMBL" id="AY608637">
    <property type="protein sequence ID" value="AAU11093.1"/>
    <property type="molecule type" value="Genomic_DNA"/>
</dbReference>
<proteinExistence type="predicted"/>
<keyword evidence="2" id="KW-0732">Signal</keyword>
<keyword evidence="1" id="KW-0812">Transmembrane</keyword>
<feature type="transmembrane region" description="Helical" evidence="1">
    <location>
        <begin position="91"/>
        <end position="111"/>
    </location>
</feature>
<feature type="non-terminal residue" evidence="3">
    <location>
        <position position="235"/>
    </location>
</feature>
<keyword evidence="1" id="KW-0472">Membrane</keyword>
<keyword evidence="1" id="KW-1133">Transmembrane helix</keyword>
<reference evidence="3" key="1">
    <citation type="journal article" date="2004" name="J. Mol. Biol.">
        <title>Class II photolyase in a microsporidian intracellular parasite.</title>
        <authorList>
            <person name="Slamovits C.H."/>
            <person name="Keeling P.J."/>
        </authorList>
    </citation>
    <scope>NUCLEOTIDE SEQUENCE</scope>
</reference>
<evidence type="ECO:0000313" key="3">
    <source>
        <dbReference type="EMBL" id="AAU11093.1"/>
    </source>
</evidence>